<evidence type="ECO:0000256" key="5">
    <source>
        <dbReference type="ARBA" id="ARBA00022723"/>
    </source>
</evidence>
<dbReference type="GO" id="GO:0004363">
    <property type="term" value="F:glutathione synthase activity"/>
    <property type="evidence" value="ECO:0007669"/>
    <property type="project" value="UniProtKB-UniRule"/>
</dbReference>
<dbReference type="PROSITE" id="PS50975">
    <property type="entry name" value="ATP_GRASP"/>
    <property type="match status" value="1"/>
</dbReference>
<evidence type="ECO:0000256" key="6">
    <source>
        <dbReference type="ARBA" id="ARBA00022741"/>
    </source>
</evidence>
<proteinExistence type="inferred from homology"/>
<dbReference type="InterPro" id="IPR013815">
    <property type="entry name" value="ATP_grasp_subdomain_1"/>
</dbReference>
<dbReference type="NCBIfam" id="TIGR01380">
    <property type="entry name" value="glut_syn"/>
    <property type="match status" value="1"/>
</dbReference>
<keyword evidence="5" id="KW-0479">Metal-binding</keyword>
<accession>A0A6G7YS20</accession>
<reference evidence="12 13" key="1">
    <citation type="submission" date="2020-03" db="EMBL/GenBank/DDBJ databases">
        <title>Sphingomonas sp. nov., isolated from fish.</title>
        <authorList>
            <person name="Hyun D.-W."/>
            <person name="Bae J.-W."/>
        </authorList>
    </citation>
    <scope>NUCLEOTIDE SEQUENCE [LARGE SCALE GENOMIC DNA]</scope>
    <source>
        <strain evidence="12 13">HDW15B</strain>
    </source>
</reference>
<dbReference type="GO" id="GO:0005524">
    <property type="term" value="F:ATP binding"/>
    <property type="evidence" value="ECO:0007669"/>
    <property type="project" value="UniProtKB-UniRule"/>
</dbReference>
<dbReference type="InterPro" id="IPR016185">
    <property type="entry name" value="PreATP-grasp_dom_sf"/>
</dbReference>
<dbReference type="Gene3D" id="3.30.470.20">
    <property type="entry name" value="ATP-grasp fold, B domain"/>
    <property type="match status" value="1"/>
</dbReference>
<dbReference type="Pfam" id="PF02955">
    <property type="entry name" value="GSH-S_ATP"/>
    <property type="match status" value="1"/>
</dbReference>
<dbReference type="PANTHER" id="PTHR21621">
    <property type="entry name" value="RIBOSOMAL PROTEIN S6 MODIFICATION PROTEIN"/>
    <property type="match status" value="1"/>
</dbReference>
<evidence type="ECO:0000256" key="7">
    <source>
        <dbReference type="ARBA" id="ARBA00022840"/>
    </source>
</evidence>
<feature type="domain" description="ATP-grasp" evidence="11">
    <location>
        <begin position="126"/>
        <end position="311"/>
    </location>
</feature>
<dbReference type="Gene3D" id="3.30.1490.20">
    <property type="entry name" value="ATP-grasp fold, A domain"/>
    <property type="match status" value="1"/>
</dbReference>
<comment type="catalytic activity">
    <reaction evidence="10">
        <text>gamma-L-glutamyl-L-cysteine + glycine + ATP = glutathione + ADP + phosphate + H(+)</text>
        <dbReference type="Rhea" id="RHEA:13557"/>
        <dbReference type="ChEBI" id="CHEBI:15378"/>
        <dbReference type="ChEBI" id="CHEBI:30616"/>
        <dbReference type="ChEBI" id="CHEBI:43474"/>
        <dbReference type="ChEBI" id="CHEBI:57305"/>
        <dbReference type="ChEBI" id="CHEBI:57925"/>
        <dbReference type="ChEBI" id="CHEBI:58173"/>
        <dbReference type="ChEBI" id="CHEBI:456216"/>
        <dbReference type="EC" id="6.3.2.3"/>
    </reaction>
</comment>
<comment type="similarity">
    <text evidence="10">Belongs to the prokaryotic GSH synthase family.</text>
</comment>
<evidence type="ECO:0000256" key="2">
    <source>
        <dbReference type="ARBA" id="ARBA00001946"/>
    </source>
</evidence>
<evidence type="ECO:0000256" key="4">
    <source>
        <dbReference type="ARBA" id="ARBA00022684"/>
    </source>
</evidence>
<gene>
    <name evidence="10 12" type="primary">gshB</name>
    <name evidence="12" type="ORF">G7077_12060</name>
</gene>
<organism evidence="12 13">
    <name type="scientific">Sphingomonas piscis</name>
    <dbReference type="NCBI Taxonomy" id="2714943"/>
    <lineage>
        <taxon>Bacteria</taxon>
        <taxon>Pseudomonadati</taxon>
        <taxon>Pseudomonadota</taxon>
        <taxon>Alphaproteobacteria</taxon>
        <taxon>Sphingomonadales</taxon>
        <taxon>Sphingomonadaceae</taxon>
        <taxon>Sphingomonas</taxon>
    </lineage>
</organism>
<evidence type="ECO:0000313" key="13">
    <source>
        <dbReference type="Proteomes" id="UP000503222"/>
    </source>
</evidence>
<evidence type="ECO:0000259" key="11">
    <source>
        <dbReference type="PROSITE" id="PS50975"/>
    </source>
</evidence>
<dbReference type="EC" id="6.3.2.3" evidence="10"/>
<keyword evidence="3 10" id="KW-0436">Ligase</keyword>
<keyword evidence="13" id="KW-1185">Reference proteome</keyword>
<dbReference type="Proteomes" id="UP000503222">
    <property type="component" value="Chromosome"/>
</dbReference>
<dbReference type="GO" id="GO:0046872">
    <property type="term" value="F:metal ion binding"/>
    <property type="evidence" value="ECO:0007669"/>
    <property type="project" value="UniProtKB-KW"/>
</dbReference>
<dbReference type="SUPFAM" id="SSF56059">
    <property type="entry name" value="Glutathione synthetase ATP-binding domain-like"/>
    <property type="match status" value="1"/>
</dbReference>
<protein>
    <recommendedName>
        <fullName evidence="10">Glutathione synthetase</fullName>
        <ecNumber evidence="10">6.3.2.3</ecNumber>
    </recommendedName>
    <alternativeName>
        <fullName evidence="10">GSH synthetase</fullName>
        <shortName evidence="10">GSH-S</shortName>
        <shortName evidence="10">GSHase</shortName>
    </alternativeName>
    <alternativeName>
        <fullName evidence="10">Glutathione synthase</fullName>
    </alternativeName>
</protein>
<dbReference type="RefSeq" id="WP_166411919.1">
    <property type="nucleotide sequence ID" value="NZ_CP049869.1"/>
</dbReference>
<dbReference type="InterPro" id="IPR004215">
    <property type="entry name" value="GSHS_N"/>
</dbReference>
<keyword evidence="4 10" id="KW-0317">Glutathione biosynthesis</keyword>
<evidence type="ECO:0000313" key="12">
    <source>
        <dbReference type="EMBL" id="QIK79532.1"/>
    </source>
</evidence>
<dbReference type="GO" id="GO:0005737">
    <property type="term" value="C:cytoplasm"/>
    <property type="evidence" value="ECO:0007669"/>
    <property type="project" value="TreeGrafter"/>
</dbReference>
<dbReference type="PANTHER" id="PTHR21621:SF4">
    <property type="entry name" value="GLUTATHIONE SYNTHETASE"/>
    <property type="match status" value="1"/>
</dbReference>
<keyword evidence="8" id="KW-0460">Magnesium</keyword>
<keyword evidence="9" id="KW-0464">Manganese</keyword>
<dbReference type="HAMAP" id="MF_00162">
    <property type="entry name" value="GSH_S"/>
    <property type="match status" value="1"/>
</dbReference>
<comment type="pathway">
    <text evidence="10">Sulfur metabolism; glutathione biosynthesis; glutathione from L-cysteine and L-glutamate: step 2/2.</text>
</comment>
<dbReference type="EMBL" id="CP049869">
    <property type="protein sequence ID" value="QIK79532.1"/>
    <property type="molecule type" value="Genomic_DNA"/>
</dbReference>
<evidence type="ECO:0000256" key="1">
    <source>
        <dbReference type="ARBA" id="ARBA00001936"/>
    </source>
</evidence>
<dbReference type="AlphaFoldDB" id="A0A6G7YS20"/>
<keyword evidence="6 10" id="KW-0547">Nucleotide-binding</keyword>
<dbReference type="Gene3D" id="3.40.50.20">
    <property type="match status" value="1"/>
</dbReference>
<dbReference type="InterPro" id="IPR004218">
    <property type="entry name" value="GSHS_ATP-bd"/>
</dbReference>
<dbReference type="NCBIfam" id="NF003573">
    <property type="entry name" value="PRK05246.1"/>
    <property type="match status" value="1"/>
</dbReference>
<evidence type="ECO:0000256" key="3">
    <source>
        <dbReference type="ARBA" id="ARBA00022598"/>
    </source>
</evidence>
<dbReference type="UniPathway" id="UPA00142">
    <property type="reaction ID" value="UER00210"/>
</dbReference>
<dbReference type="InterPro" id="IPR011761">
    <property type="entry name" value="ATP-grasp"/>
</dbReference>
<name>A0A6G7YS20_9SPHN</name>
<evidence type="ECO:0000256" key="8">
    <source>
        <dbReference type="ARBA" id="ARBA00022842"/>
    </source>
</evidence>
<dbReference type="InterPro" id="IPR006284">
    <property type="entry name" value="Glut_synth_pro"/>
</dbReference>
<evidence type="ECO:0000256" key="9">
    <source>
        <dbReference type="ARBA" id="ARBA00023211"/>
    </source>
</evidence>
<comment type="cofactor">
    <cofactor evidence="2">
        <name>Mg(2+)</name>
        <dbReference type="ChEBI" id="CHEBI:18420"/>
    </cofactor>
</comment>
<keyword evidence="7 10" id="KW-0067">ATP-binding</keyword>
<sequence length="323" mass="35511">MTLRVAVQMDPLEGIGIAGDSTFALMLKAQELGHKLHHYLVDALTYQDGRLYAGSHEVFVQRVEGDHFRLGEFRIIDLGRDVDVVLMRQDPPFDLGYITATHLLERIQGETLVVNNPASVRNAPEKLWVLDFARFMPPTMLTRSVGAAREFLKQHREAVLKPLHGNAGKAVFKIEEGGANLSALMEMFNLTYREPHVIQAFLPEVTEGDKRIVLVDGEFAGAINRRPGAGEIRSNLAAGGTAEAAELTATELEICEALGPELKRRGLLFVGIDVIGGKWLTEINVTSPTGIVAIDRFNGSDVPGLIWSAIDRRLSDHSREAVS</sequence>
<comment type="cofactor">
    <cofactor evidence="1">
        <name>Mn(2+)</name>
        <dbReference type="ChEBI" id="CHEBI:29035"/>
    </cofactor>
</comment>
<evidence type="ECO:0000256" key="10">
    <source>
        <dbReference type="HAMAP-Rule" id="MF_00162"/>
    </source>
</evidence>
<dbReference type="Pfam" id="PF02951">
    <property type="entry name" value="GSH-S_N"/>
    <property type="match status" value="1"/>
</dbReference>
<dbReference type="SUPFAM" id="SSF52440">
    <property type="entry name" value="PreATP-grasp domain"/>
    <property type="match status" value="1"/>
</dbReference>
<dbReference type="KEGG" id="spii:G7077_12060"/>